<keyword evidence="11" id="KW-1185">Reference proteome</keyword>
<comment type="caution">
    <text evidence="10">The sequence shown here is derived from an EMBL/GenBank/DDBJ whole genome shotgun (WGS) entry which is preliminary data.</text>
</comment>
<proteinExistence type="inferred from homology"/>
<evidence type="ECO:0000313" key="11">
    <source>
        <dbReference type="Proteomes" id="UP000723714"/>
    </source>
</evidence>
<keyword evidence="5 8" id="KW-1133">Transmembrane helix</keyword>
<feature type="domain" description="Threonine/Serine exporter ThrE" evidence="9">
    <location>
        <begin position="1"/>
        <end position="126"/>
    </location>
</feature>
<dbReference type="EMBL" id="JABACJ020000034">
    <property type="protein sequence ID" value="MBU3878428.1"/>
    <property type="molecule type" value="Genomic_DNA"/>
</dbReference>
<accession>A0ABS6D9Z8</accession>
<dbReference type="InterPro" id="IPR024528">
    <property type="entry name" value="ThrE_2"/>
</dbReference>
<evidence type="ECO:0000259" key="9">
    <source>
        <dbReference type="Pfam" id="PF12821"/>
    </source>
</evidence>
<evidence type="ECO:0000256" key="5">
    <source>
        <dbReference type="ARBA" id="ARBA00022989"/>
    </source>
</evidence>
<name>A0ABS6D9Z8_9FIRM</name>
<feature type="transmembrane region" description="Helical" evidence="8">
    <location>
        <begin position="113"/>
        <end position="132"/>
    </location>
</feature>
<feature type="transmembrane region" description="Helical" evidence="8">
    <location>
        <begin position="73"/>
        <end position="93"/>
    </location>
</feature>
<evidence type="ECO:0000256" key="6">
    <source>
        <dbReference type="ARBA" id="ARBA00023136"/>
    </source>
</evidence>
<evidence type="ECO:0000256" key="3">
    <source>
        <dbReference type="ARBA" id="ARBA00022519"/>
    </source>
</evidence>
<dbReference type="PANTHER" id="PTHR34390:SF1">
    <property type="entry name" value="SUCCINATE TRANSPORTER SUBUNIT YJJB-RELATED"/>
    <property type="match status" value="1"/>
</dbReference>
<evidence type="ECO:0000313" key="10">
    <source>
        <dbReference type="EMBL" id="MBU3878428.1"/>
    </source>
</evidence>
<dbReference type="PANTHER" id="PTHR34390">
    <property type="entry name" value="UPF0442 PROTEIN YJJB-RELATED"/>
    <property type="match status" value="1"/>
</dbReference>
<keyword evidence="6 8" id="KW-0472">Membrane</keyword>
<comment type="similarity">
    <text evidence="7">Belongs to the ThrE exporter (TC 2.A.79) family.</text>
</comment>
<organism evidence="10 11">
    <name type="scientific">Faecalicatena faecalis</name>
    <dbReference type="NCBI Taxonomy" id="2726362"/>
    <lineage>
        <taxon>Bacteria</taxon>
        <taxon>Bacillati</taxon>
        <taxon>Bacillota</taxon>
        <taxon>Clostridia</taxon>
        <taxon>Lachnospirales</taxon>
        <taxon>Lachnospiraceae</taxon>
        <taxon>Faecalicatena</taxon>
    </lineage>
</organism>
<dbReference type="Pfam" id="PF12821">
    <property type="entry name" value="ThrE_2"/>
    <property type="match status" value="1"/>
</dbReference>
<keyword evidence="4 8" id="KW-0812">Transmembrane</keyword>
<dbReference type="Proteomes" id="UP000723714">
    <property type="component" value="Unassembled WGS sequence"/>
</dbReference>
<evidence type="ECO:0000256" key="1">
    <source>
        <dbReference type="ARBA" id="ARBA00004651"/>
    </source>
</evidence>
<reference evidence="10 11" key="1">
    <citation type="submission" date="2021-06" db="EMBL/GenBank/DDBJ databases">
        <title>Faecalicatena sp. nov. isolated from porcine feces.</title>
        <authorList>
            <person name="Oh B.S."/>
            <person name="Lee J.H."/>
        </authorList>
    </citation>
    <scope>NUCLEOTIDE SEQUENCE [LARGE SCALE GENOMIC DNA]</scope>
    <source>
        <strain evidence="10 11">AGMB00832</strain>
    </source>
</reference>
<protein>
    <submittedName>
        <fullName evidence="10">Threonine/serine exporter family protein</fullName>
    </submittedName>
</protein>
<gene>
    <name evidence="10" type="ORF">HGO97_021730</name>
</gene>
<dbReference type="InterPro" id="IPR050539">
    <property type="entry name" value="ThrE_Dicarb/AminoAcid_Exp"/>
</dbReference>
<evidence type="ECO:0000256" key="8">
    <source>
        <dbReference type="SAM" id="Phobius"/>
    </source>
</evidence>
<comment type="subcellular location">
    <subcellularLocation>
        <location evidence="1">Cell membrane</location>
        <topology evidence="1">Multi-pass membrane protein</topology>
    </subcellularLocation>
</comment>
<feature type="transmembrane region" description="Helical" evidence="8">
    <location>
        <begin position="49"/>
        <end position="66"/>
    </location>
</feature>
<feature type="transmembrane region" description="Helical" evidence="8">
    <location>
        <begin position="21"/>
        <end position="43"/>
    </location>
</feature>
<evidence type="ECO:0000256" key="4">
    <source>
        <dbReference type="ARBA" id="ARBA00022692"/>
    </source>
</evidence>
<evidence type="ECO:0000256" key="2">
    <source>
        <dbReference type="ARBA" id="ARBA00022475"/>
    </source>
</evidence>
<keyword evidence="3" id="KW-0997">Cell inner membrane</keyword>
<keyword evidence="2" id="KW-1003">Cell membrane</keyword>
<evidence type="ECO:0000256" key="7">
    <source>
        <dbReference type="ARBA" id="ARBA00034125"/>
    </source>
</evidence>
<sequence length="150" mass="16427">MFCSFLGTIAFSVLFNVPRRFYLSCGLTGMAGWLCYLVSINVASVSTSAFLGTVLVVLMSRILAVWKKCPITVFLVSGIFPLIPGASVYYTVYNMVQGNLAEAADRGIGAVKVAFAIVLGIIFVVSIPKQWFKADYWRSRFRGASENSDL</sequence>